<dbReference type="Proteomes" id="UP000287470">
    <property type="component" value="Unassembled WGS sequence"/>
</dbReference>
<accession>A0A430FDW7</accession>
<comment type="caution">
    <text evidence="3">The sequence shown here is derived from an EMBL/GenBank/DDBJ whole genome shotgun (WGS) entry which is preliminary data.</text>
</comment>
<proteinExistence type="predicted"/>
<keyword evidence="2" id="KW-0812">Transmembrane</keyword>
<dbReference type="EMBL" id="QXGK01000030">
    <property type="protein sequence ID" value="RSX51026.1"/>
    <property type="molecule type" value="Genomic_DNA"/>
</dbReference>
<sequence>MGMGYDSLSAVVVLVIVVIIMAGWLPVRTARGMRKVAEHREDKYSPSLHLVGMDDGTRFSDTHTPQAKGIIMQADRTRDAKYTPERIARVRALRHAAIRRRRIIVVALLACTVVVLALSFPLHVSPLFALIPAALTALVLALGARAAAQAREWERRVASSTRRIRAAERARRQAAASHSSIDATPVPVHSAANDADADPSTDVMEQREIRRVLRQAREEQMRALALREAQKAEESARVAAAAAALAQSVQSSAQYVPSGSMPAAAPADMDVQSVPYAPSSDAQPVVAPAMAAASQPVDATSAAAAAMPAAPIPAVVEASDATDELESVTKARALDAFDLAASQDLISFSLGEARNGVDMPAHDPESREIRSQRQVAKAVPADPADVADAAVRAAADVVDAAIDAAVADGSADPALAAASADAAVANAADGVDGSSSDDAGFVAMPDTEAAARRVSEIAAFHDAEESRDVDAPDATEESLGVGLESILARRSA</sequence>
<organism evidence="3 4">
    <name type="scientific">Bifidobacterium samirii</name>
    <dbReference type="NCBI Taxonomy" id="2306974"/>
    <lineage>
        <taxon>Bacteria</taxon>
        <taxon>Bacillati</taxon>
        <taxon>Actinomycetota</taxon>
        <taxon>Actinomycetes</taxon>
        <taxon>Bifidobacteriales</taxon>
        <taxon>Bifidobacteriaceae</taxon>
        <taxon>Bifidobacterium</taxon>
    </lineage>
</organism>
<gene>
    <name evidence="3" type="ORF">D2E24_1930</name>
</gene>
<feature type="transmembrane region" description="Helical" evidence="2">
    <location>
        <begin position="128"/>
        <end position="148"/>
    </location>
</feature>
<keyword evidence="4" id="KW-1185">Reference proteome</keyword>
<evidence type="ECO:0008006" key="5">
    <source>
        <dbReference type="Google" id="ProtNLM"/>
    </source>
</evidence>
<evidence type="ECO:0000256" key="1">
    <source>
        <dbReference type="SAM" id="MobiDB-lite"/>
    </source>
</evidence>
<evidence type="ECO:0000313" key="3">
    <source>
        <dbReference type="EMBL" id="RSX51026.1"/>
    </source>
</evidence>
<name>A0A430FDW7_9BIFI</name>
<evidence type="ECO:0000256" key="2">
    <source>
        <dbReference type="SAM" id="Phobius"/>
    </source>
</evidence>
<feature type="region of interest" description="Disordered" evidence="1">
    <location>
        <begin position="168"/>
        <end position="205"/>
    </location>
</feature>
<evidence type="ECO:0000313" key="4">
    <source>
        <dbReference type="Proteomes" id="UP000287470"/>
    </source>
</evidence>
<reference evidence="3 4" key="1">
    <citation type="submission" date="2018-09" db="EMBL/GenBank/DDBJ databases">
        <title>Characterization of the phylogenetic diversity of five novel species belonging to the genus Bifidobacterium.</title>
        <authorList>
            <person name="Lugli G.A."/>
            <person name="Duranti S."/>
            <person name="Milani C."/>
        </authorList>
    </citation>
    <scope>NUCLEOTIDE SEQUENCE [LARGE SCALE GENOMIC DNA]</scope>
    <source>
        <strain evidence="3 4">2033B</strain>
    </source>
</reference>
<dbReference type="AlphaFoldDB" id="A0A430FDW7"/>
<keyword evidence="2" id="KW-1133">Transmembrane helix</keyword>
<feature type="transmembrane region" description="Helical" evidence="2">
    <location>
        <begin position="6"/>
        <end position="25"/>
    </location>
</feature>
<feature type="transmembrane region" description="Helical" evidence="2">
    <location>
        <begin position="103"/>
        <end position="122"/>
    </location>
</feature>
<protein>
    <recommendedName>
        <fullName evidence="5">Membrane-associated protein</fullName>
    </recommendedName>
</protein>
<keyword evidence="2" id="KW-0472">Membrane</keyword>